<dbReference type="GeneID" id="98297469"/>
<name>A0A2K4FEV0_9STAP</name>
<dbReference type="Pfam" id="PF00455">
    <property type="entry name" value="DeoRC"/>
    <property type="match status" value="1"/>
</dbReference>
<protein>
    <recommendedName>
        <fullName evidence="1">DeoR-like transcriptional repressor C-terminal sensor domain-containing protein</fullName>
    </recommendedName>
</protein>
<dbReference type="EMBL" id="PPPX01000001">
    <property type="protein sequence ID" value="POA09884.1"/>
    <property type="molecule type" value="Genomic_DNA"/>
</dbReference>
<comment type="caution">
    <text evidence="2">The sequence shown here is derived from an EMBL/GenBank/DDBJ whole genome shotgun (WGS) entry which is preliminary data.</text>
</comment>
<sequence>MIIGERNIDQLTKMISNSSVIAFDDHPLSIAIIDHLEQQNKKISVITFSTDIISHTVKYTNHNIIFSNARVERAKHSLVGFEVSDTFQHYLIDYYFCNVPYLYKDALYQSDSDIASLQQQLIKQSRETVLVNFPNLISLIDNYSYITKLNK</sequence>
<evidence type="ECO:0000259" key="1">
    <source>
        <dbReference type="Pfam" id="PF00455"/>
    </source>
</evidence>
<accession>A0A2K4FEV0</accession>
<proteinExistence type="predicted"/>
<dbReference type="AlphaFoldDB" id="A0A2K4FEV0"/>
<keyword evidence="3" id="KW-1185">Reference proteome</keyword>
<gene>
    <name evidence="2" type="ORF">CD039_03820</name>
</gene>
<dbReference type="InterPro" id="IPR014036">
    <property type="entry name" value="DeoR-like_C"/>
</dbReference>
<dbReference type="Proteomes" id="UP000242712">
    <property type="component" value="Unassembled WGS sequence"/>
</dbReference>
<organism evidence="2 3">
    <name type="scientific">Staphylococcus argensis</name>
    <dbReference type="NCBI Taxonomy" id="1607738"/>
    <lineage>
        <taxon>Bacteria</taxon>
        <taxon>Bacillati</taxon>
        <taxon>Bacillota</taxon>
        <taxon>Bacilli</taxon>
        <taxon>Bacillales</taxon>
        <taxon>Staphylococcaceae</taxon>
        <taxon>Staphylococcus</taxon>
    </lineage>
</organism>
<dbReference type="RefSeq" id="WP_103371189.1">
    <property type="nucleotide sequence ID" value="NZ_CBCRVO010000001.1"/>
</dbReference>
<dbReference type="OrthoDB" id="2413089at2"/>
<evidence type="ECO:0000313" key="2">
    <source>
        <dbReference type="EMBL" id="POA09884.1"/>
    </source>
</evidence>
<feature type="domain" description="DeoR-like transcriptional repressor C-terminal sensor" evidence="1">
    <location>
        <begin position="12"/>
        <end position="131"/>
    </location>
</feature>
<evidence type="ECO:0000313" key="3">
    <source>
        <dbReference type="Proteomes" id="UP000242712"/>
    </source>
</evidence>
<reference evidence="2 3" key="1">
    <citation type="submission" date="2017-08" db="EMBL/GenBank/DDBJ databases">
        <title>Draft genome sequences of 64 type strains of genus Staph aureus.</title>
        <authorList>
            <person name="Cole K."/>
            <person name="Golubchik T."/>
            <person name="Russell J."/>
            <person name="Foster D."/>
            <person name="Llewelyn M."/>
            <person name="Wilson D."/>
            <person name="Crook D."/>
            <person name="Paul J."/>
        </authorList>
    </citation>
    <scope>NUCLEOTIDE SEQUENCE [LARGE SCALE GENOMIC DNA]</scope>
    <source>
        <strain evidence="2 3">DSM 29875</strain>
    </source>
</reference>